<evidence type="ECO:0000313" key="3">
    <source>
        <dbReference type="Proteomes" id="UP000198982"/>
    </source>
</evidence>
<evidence type="ECO:0000313" key="2">
    <source>
        <dbReference type="EMBL" id="SEB89009.1"/>
    </source>
</evidence>
<organism evidence="2 3">
    <name type="scientific">Pseudomonas saponiphila</name>
    <dbReference type="NCBI Taxonomy" id="556534"/>
    <lineage>
        <taxon>Bacteria</taxon>
        <taxon>Pseudomonadati</taxon>
        <taxon>Pseudomonadota</taxon>
        <taxon>Gammaproteobacteria</taxon>
        <taxon>Pseudomonadales</taxon>
        <taxon>Pseudomonadaceae</taxon>
        <taxon>Pseudomonas</taxon>
    </lineage>
</organism>
<proteinExistence type="predicted"/>
<dbReference type="PROSITE" id="PS51257">
    <property type="entry name" value="PROKAR_LIPOPROTEIN"/>
    <property type="match status" value="1"/>
</dbReference>
<name>A0A1H4N166_9PSED</name>
<keyword evidence="1" id="KW-0812">Transmembrane</keyword>
<accession>A0A1H4N166</accession>
<evidence type="ECO:0000256" key="1">
    <source>
        <dbReference type="SAM" id="Phobius"/>
    </source>
</evidence>
<dbReference type="RefSeq" id="WP_092314129.1">
    <property type="nucleotide sequence ID" value="NZ_FNTJ01000001.1"/>
</dbReference>
<sequence length="97" mass="10394">MNDRTDVQRVIVAFLIIIVALGCIAFVTSLTISGGFLPGLGTALAIAALGITCLLCYPLVFAYWMVSGRTIGMRDLLILHSVVSAGFVIWYLVLVFG</sequence>
<feature type="transmembrane region" description="Helical" evidence="1">
    <location>
        <begin position="43"/>
        <end position="64"/>
    </location>
</feature>
<dbReference type="EMBL" id="FNTJ01000001">
    <property type="protein sequence ID" value="SEB89009.1"/>
    <property type="molecule type" value="Genomic_DNA"/>
</dbReference>
<dbReference type="Proteomes" id="UP000198982">
    <property type="component" value="Unassembled WGS sequence"/>
</dbReference>
<protein>
    <submittedName>
        <fullName evidence="2">Uncharacterized protein</fullName>
    </submittedName>
</protein>
<gene>
    <name evidence="2" type="ORF">SAMN05216178_2646</name>
</gene>
<reference evidence="3" key="1">
    <citation type="submission" date="2016-10" db="EMBL/GenBank/DDBJ databases">
        <authorList>
            <person name="Varghese N."/>
            <person name="Submissions S."/>
        </authorList>
    </citation>
    <scope>NUCLEOTIDE SEQUENCE [LARGE SCALE GENOMIC DNA]</scope>
    <source>
        <strain evidence="3">DSM 9751</strain>
    </source>
</reference>
<keyword evidence="3" id="KW-1185">Reference proteome</keyword>
<feature type="transmembrane region" description="Helical" evidence="1">
    <location>
        <begin position="12"/>
        <end position="37"/>
    </location>
</feature>
<dbReference type="AlphaFoldDB" id="A0A1H4N166"/>
<feature type="transmembrane region" description="Helical" evidence="1">
    <location>
        <begin position="76"/>
        <end position="96"/>
    </location>
</feature>
<keyword evidence="1" id="KW-1133">Transmembrane helix</keyword>
<keyword evidence="1" id="KW-0472">Membrane</keyword>